<dbReference type="PANTHER" id="PTHR43656">
    <property type="entry name" value="BINDING OXIDOREDUCTASE, PUTATIVE (AFU_ORTHOLOGUE AFUA_2G08260)-RELATED"/>
    <property type="match status" value="1"/>
</dbReference>
<gene>
    <name evidence="7" type="ORF">DMC30DRAFT_363462</name>
</gene>
<proteinExistence type="inferred from homology"/>
<feature type="region of interest" description="Disordered" evidence="5">
    <location>
        <begin position="404"/>
        <end position="425"/>
    </location>
</feature>
<dbReference type="SUPFAM" id="SSF51395">
    <property type="entry name" value="FMN-linked oxidoreductases"/>
    <property type="match status" value="1"/>
</dbReference>
<reference evidence="7 8" key="1">
    <citation type="submission" date="2019-03" db="EMBL/GenBank/DDBJ databases">
        <title>Rhodosporidium diobovatum UCD-FST 08-225 genome sequencing, assembly, and annotation.</title>
        <authorList>
            <person name="Fakankun I.U."/>
            <person name="Fristensky B."/>
            <person name="Levin D.B."/>
        </authorList>
    </citation>
    <scope>NUCLEOTIDE SEQUENCE [LARGE SCALE GENOMIC DNA]</scope>
    <source>
        <strain evidence="7 8">UCD-FST 08-225</strain>
    </source>
</reference>
<accession>A0A5C5FWT1</accession>
<comment type="similarity">
    <text evidence="1">Belongs to the NADH:flavin oxidoreductase/NADH oxidase family.</text>
</comment>
<feature type="compositionally biased region" description="Polar residues" evidence="5">
    <location>
        <begin position="412"/>
        <end position="425"/>
    </location>
</feature>
<dbReference type="GO" id="GO:0010181">
    <property type="term" value="F:FMN binding"/>
    <property type="evidence" value="ECO:0007669"/>
    <property type="project" value="InterPro"/>
</dbReference>
<evidence type="ECO:0000313" key="8">
    <source>
        <dbReference type="Proteomes" id="UP000311382"/>
    </source>
</evidence>
<feature type="domain" description="NADH:flavin oxidoreductase/NADH oxidase N-terminal" evidence="6">
    <location>
        <begin position="51"/>
        <end position="352"/>
    </location>
</feature>
<dbReference type="GO" id="GO:0016491">
    <property type="term" value="F:oxidoreductase activity"/>
    <property type="evidence" value="ECO:0007669"/>
    <property type="project" value="UniProtKB-KW"/>
</dbReference>
<dbReference type="InterPro" id="IPR013785">
    <property type="entry name" value="Aldolase_TIM"/>
</dbReference>
<sequence>MSLAQPVTFKHSGLTAPTPTLKSAMTERLCTYDDADLGARGKTTPEYNRLYEEWGKGKIGVIVLGNIPIDREGLEAKKNAIIDARSPFDPVENLKPAIAAAKAHGSLVIGQLTHGGRQTSEEITKTPVSSSDVQCPPMGGMTFAKPRPLTVEEIDQLVTAWGYGAEVLYKAGAHGAQLHGAHGYLLSQFLSGRVNRRTDDYGGSLENRYRIIDRVFKEIRRRVPDEKFMLSIKLNSQDFAEKGLTNEESKQVCLWLDEAGVDLLEISGGSYESMGTAWSHQKESTRKREAYFIEFSAAVKDSGIKSAKVCVTGGFRSKKAMEEALGTGACDLVGLARPLTAEPYLIRDMLEGKTDAARENKFAAGMQTGASIVQIAAISKGEPIPDLSDEKVCDEVLAILQGGADQKKPVSEQDTSNYQKSENKL</sequence>
<dbReference type="PANTHER" id="PTHR43656:SF5">
    <property type="entry name" value="NADH:FLAVIN OXIDOREDUCTASE_NADH OXIDASE N-TERMINAL DOMAIN-CONTAINING PROTEIN"/>
    <property type="match status" value="1"/>
</dbReference>
<dbReference type="Pfam" id="PF00724">
    <property type="entry name" value="Oxidored_FMN"/>
    <property type="match status" value="1"/>
</dbReference>
<keyword evidence="4" id="KW-0560">Oxidoreductase</keyword>
<name>A0A5C5FWT1_9BASI</name>
<keyword evidence="8" id="KW-1185">Reference proteome</keyword>
<dbReference type="EMBL" id="SOZI01000045">
    <property type="protein sequence ID" value="TNY21343.1"/>
    <property type="molecule type" value="Genomic_DNA"/>
</dbReference>
<keyword evidence="2" id="KW-0285">Flavoprotein</keyword>
<evidence type="ECO:0000313" key="7">
    <source>
        <dbReference type="EMBL" id="TNY21343.1"/>
    </source>
</evidence>
<evidence type="ECO:0000256" key="1">
    <source>
        <dbReference type="ARBA" id="ARBA00005979"/>
    </source>
</evidence>
<evidence type="ECO:0000256" key="2">
    <source>
        <dbReference type="ARBA" id="ARBA00022630"/>
    </source>
</evidence>
<dbReference type="InterPro" id="IPR001155">
    <property type="entry name" value="OxRdtase_FMN_N"/>
</dbReference>
<dbReference type="OrthoDB" id="1663137at2759"/>
<dbReference type="AlphaFoldDB" id="A0A5C5FWT1"/>
<protein>
    <submittedName>
        <fullName evidence="7">NADH oxidase</fullName>
    </submittedName>
</protein>
<organism evidence="7 8">
    <name type="scientific">Rhodotorula diobovata</name>
    <dbReference type="NCBI Taxonomy" id="5288"/>
    <lineage>
        <taxon>Eukaryota</taxon>
        <taxon>Fungi</taxon>
        <taxon>Dikarya</taxon>
        <taxon>Basidiomycota</taxon>
        <taxon>Pucciniomycotina</taxon>
        <taxon>Microbotryomycetes</taxon>
        <taxon>Sporidiobolales</taxon>
        <taxon>Sporidiobolaceae</taxon>
        <taxon>Rhodotorula</taxon>
    </lineage>
</organism>
<evidence type="ECO:0000256" key="4">
    <source>
        <dbReference type="ARBA" id="ARBA00023002"/>
    </source>
</evidence>
<evidence type="ECO:0000256" key="3">
    <source>
        <dbReference type="ARBA" id="ARBA00022643"/>
    </source>
</evidence>
<dbReference type="Proteomes" id="UP000311382">
    <property type="component" value="Unassembled WGS sequence"/>
</dbReference>
<keyword evidence="3" id="KW-0288">FMN</keyword>
<evidence type="ECO:0000259" key="6">
    <source>
        <dbReference type="Pfam" id="PF00724"/>
    </source>
</evidence>
<evidence type="ECO:0000256" key="5">
    <source>
        <dbReference type="SAM" id="MobiDB-lite"/>
    </source>
</evidence>
<dbReference type="InterPro" id="IPR051799">
    <property type="entry name" value="NADH_flavin_oxidoreductase"/>
</dbReference>
<dbReference type="Gene3D" id="3.20.20.70">
    <property type="entry name" value="Aldolase class I"/>
    <property type="match status" value="1"/>
</dbReference>
<comment type="caution">
    <text evidence="7">The sequence shown here is derived from an EMBL/GenBank/DDBJ whole genome shotgun (WGS) entry which is preliminary data.</text>
</comment>
<dbReference type="STRING" id="5288.A0A5C5FWT1"/>